<feature type="chain" id="PRO_5008077401" evidence="2">
    <location>
        <begin position="21"/>
        <end position="563"/>
    </location>
</feature>
<dbReference type="EMBL" id="DS022300">
    <property type="protein sequence ID" value="OAJ36220.1"/>
    <property type="molecule type" value="Genomic_DNA"/>
</dbReference>
<organism evidence="3 4">
    <name type="scientific">Batrachochytrium dendrobatidis (strain JEL423)</name>
    <dbReference type="NCBI Taxonomy" id="403673"/>
    <lineage>
        <taxon>Eukaryota</taxon>
        <taxon>Fungi</taxon>
        <taxon>Fungi incertae sedis</taxon>
        <taxon>Chytridiomycota</taxon>
        <taxon>Chytridiomycota incertae sedis</taxon>
        <taxon>Chytridiomycetes</taxon>
        <taxon>Rhizophydiales</taxon>
        <taxon>Rhizophydiales incertae sedis</taxon>
        <taxon>Batrachochytrium</taxon>
    </lineage>
</organism>
<evidence type="ECO:0000313" key="4">
    <source>
        <dbReference type="Proteomes" id="UP000077115"/>
    </source>
</evidence>
<reference evidence="3 4" key="2">
    <citation type="submission" date="2016-05" db="EMBL/GenBank/DDBJ databases">
        <title>Lineage-specific infection strategies underlie the spectrum of fungal disease in amphibians.</title>
        <authorList>
            <person name="Cuomo C.A."/>
            <person name="Farrer R.A."/>
            <person name="James T."/>
            <person name="Longcore J."/>
            <person name="Birren B."/>
        </authorList>
    </citation>
    <scope>NUCLEOTIDE SEQUENCE [LARGE SCALE GENOMIC DNA]</scope>
    <source>
        <strain evidence="3 4">JEL423</strain>
    </source>
</reference>
<evidence type="ECO:0000313" key="3">
    <source>
        <dbReference type="EMBL" id="OAJ36220.1"/>
    </source>
</evidence>
<sequence length="563" mass="61245">MIVPIALFLAIGSLVSGSFAATKPKCHHKGGVPVAEPVHKPPAPFKTKQPLPGPARMRPYHNDSRPSEHSICHWYDPTRGNNSIIVAGMKLTASVPSVNLENSHGLESIKCQGDKVFASYQTLKEAQSWTVEPTLLIISALHKCGPNNTAEFVMLLAQSWTIVVETKTIVFTTVDPQTAGVTGNYEVIALPAVESRQHDFIAPTTEEPRRIYKRDMSESELEHHELVKRIFHFDNSYPRQYKPQFACQHLPLNIDIGISTVVDLPLGKVGTLTTGCDPCGIYGQSVATFHAFGGLFETPGVSLNWEGHVQLTANMLFRLKANVNVEQSEVTLVELPITPINIPGFLVVGPELMLNGRADVAILADIDVHANFTAALPHFRAFLSSSDPKNITGFVPVYSLRTDAHVEIDANIKVALIPKLALVAKIFGKDLLHTSLSLDNTADLKIGLHAKTNKTITSTDGKPLDPRISGDASANGCITLSVGTTLIGELFTIKKDLITIAPKKIIDKCFNVNSPNLTIATKGPRKTASAPKPKETSVTLTKRSNHLSIKKRSRTFPKTVITS</sequence>
<reference evidence="3 4" key="1">
    <citation type="submission" date="2006-10" db="EMBL/GenBank/DDBJ databases">
        <title>The Genome Sequence of Batrachochytrium dendrobatidis JEL423.</title>
        <authorList>
            <consortium name="The Broad Institute Genome Sequencing Platform"/>
            <person name="Birren B."/>
            <person name="Lander E."/>
            <person name="Galagan J."/>
            <person name="Cuomo C."/>
            <person name="Devon K."/>
            <person name="Jaffe D."/>
            <person name="Butler J."/>
            <person name="Alvarez P."/>
            <person name="Gnerre S."/>
            <person name="Grabherr M."/>
            <person name="Kleber M."/>
            <person name="Mauceli E."/>
            <person name="Brockman W."/>
            <person name="Young S."/>
            <person name="LaButti K."/>
            <person name="Sykes S."/>
            <person name="DeCaprio D."/>
            <person name="Crawford M."/>
            <person name="Koehrsen M."/>
            <person name="Engels R."/>
            <person name="Montgomery P."/>
            <person name="Pearson M."/>
            <person name="Howarth C."/>
            <person name="Larson L."/>
            <person name="White J."/>
            <person name="O'Leary S."/>
            <person name="Kodira C."/>
            <person name="Zeng Q."/>
            <person name="Yandava C."/>
            <person name="Alvarado L."/>
            <person name="Longcore J."/>
            <person name="James T."/>
        </authorList>
    </citation>
    <scope>NUCLEOTIDE SEQUENCE [LARGE SCALE GENOMIC DNA]</scope>
    <source>
        <strain evidence="3 4">JEL423</strain>
    </source>
</reference>
<keyword evidence="2" id="KW-0732">Signal</keyword>
<dbReference type="Proteomes" id="UP000077115">
    <property type="component" value="Unassembled WGS sequence"/>
</dbReference>
<protein>
    <submittedName>
        <fullName evidence="3">Uncharacterized protein</fullName>
    </submittedName>
</protein>
<accession>A0A177W9C3</accession>
<evidence type="ECO:0000256" key="2">
    <source>
        <dbReference type="SAM" id="SignalP"/>
    </source>
</evidence>
<dbReference type="AlphaFoldDB" id="A0A177W9C3"/>
<evidence type="ECO:0000256" key="1">
    <source>
        <dbReference type="SAM" id="MobiDB-lite"/>
    </source>
</evidence>
<feature type="signal peptide" evidence="2">
    <location>
        <begin position="1"/>
        <end position="20"/>
    </location>
</feature>
<feature type="region of interest" description="Disordered" evidence="1">
    <location>
        <begin position="522"/>
        <end position="543"/>
    </location>
</feature>
<feature type="region of interest" description="Disordered" evidence="1">
    <location>
        <begin position="34"/>
        <end position="54"/>
    </location>
</feature>
<name>A0A177W9C3_BATDL</name>
<dbReference type="VEuPathDB" id="FungiDB:BDEG_20416"/>
<proteinExistence type="predicted"/>
<gene>
    <name evidence="3" type="ORF">BDEG_20416</name>
</gene>